<accession>A0A6G9XJ94</accession>
<reference evidence="1 2" key="1">
    <citation type="journal article" date="2019" name="ACS Chem. Biol.">
        <title>Identification and Mobilization of a Cryptic Antibiotic Biosynthesis Gene Locus from a Human-Pathogenic Nocardia Isolate.</title>
        <authorList>
            <person name="Herisse M."/>
            <person name="Ishida K."/>
            <person name="Porter J.L."/>
            <person name="Howden B."/>
            <person name="Hertweck C."/>
            <person name="Stinear T.P."/>
            <person name="Pidot S.J."/>
        </authorList>
    </citation>
    <scope>NUCLEOTIDE SEQUENCE [LARGE SCALE GENOMIC DNA]</scope>
    <source>
        <strain evidence="1 2">AUSMDU00024985</strain>
    </source>
</reference>
<dbReference type="EMBL" id="CP046171">
    <property type="protein sequence ID" value="QIS00987.1"/>
    <property type="molecule type" value="Genomic_DNA"/>
</dbReference>
<evidence type="ECO:0000313" key="1">
    <source>
        <dbReference type="EMBL" id="QIS00987.1"/>
    </source>
</evidence>
<proteinExistence type="predicted"/>
<dbReference type="AlphaFoldDB" id="A0A6G9XJ94"/>
<evidence type="ECO:0000313" key="2">
    <source>
        <dbReference type="Proteomes" id="UP000501705"/>
    </source>
</evidence>
<gene>
    <name evidence="1" type="ORF">F5X71_00370</name>
</gene>
<sequence>MPLATPADVALGWRTLTADEETRAELLIAVAEAWIRDPSRRPDIAEGDPTGKHVVVEVVRAAMAAPAEWTGHTSYSETMGPWARSGTLSTPAGVLQFLKVHGEMLGISDGPTAVGSFGDPCGYRYPPAGSVGL</sequence>
<protein>
    <recommendedName>
        <fullName evidence="3">Head-to-tail adaptor</fullName>
    </recommendedName>
</protein>
<dbReference type="RefSeq" id="WP_167460144.1">
    <property type="nucleotide sequence ID" value="NZ_CP046171.1"/>
</dbReference>
<name>A0A6G9XJ94_NOCBR</name>
<evidence type="ECO:0008006" key="3">
    <source>
        <dbReference type="Google" id="ProtNLM"/>
    </source>
</evidence>
<dbReference type="Proteomes" id="UP000501705">
    <property type="component" value="Chromosome"/>
</dbReference>
<organism evidence="1 2">
    <name type="scientific">Nocardia brasiliensis</name>
    <dbReference type="NCBI Taxonomy" id="37326"/>
    <lineage>
        <taxon>Bacteria</taxon>
        <taxon>Bacillati</taxon>
        <taxon>Actinomycetota</taxon>
        <taxon>Actinomycetes</taxon>
        <taxon>Mycobacteriales</taxon>
        <taxon>Nocardiaceae</taxon>
        <taxon>Nocardia</taxon>
    </lineage>
</organism>